<evidence type="ECO:0000256" key="5">
    <source>
        <dbReference type="SAM" id="MobiDB-lite"/>
    </source>
</evidence>
<feature type="region of interest" description="Disordered" evidence="5">
    <location>
        <begin position="67"/>
        <end position="118"/>
    </location>
</feature>
<dbReference type="GO" id="GO:0005737">
    <property type="term" value="C:cytoplasm"/>
    <property type="evidence" value="ECO:0007669"/>
    <property type="project" value="TreeGrafter"/>
</dbReference>
<feature type="signal peptide" evidence="6">
    <location>
        <begin position="1"/>
        <end position="17"/>
    </location>
</feature>
<dbReference type="InterPro" id="IPR012919">
    <property type="entry name" value="SUN_dom"/>
</dbReference>
<dbReference type="Gene3D" id="2.60.120.260">
    <property type="entry name" value="Galactose-binding domain-like"/>
    <property type="match status" value="1"/>
</dbReference>
<feature type="compositionally biased region" description="Low complexity" evidence="5">
    <location>
        <begin position="337"/>
        <end position="367"/>
    </location>
</feature>
<feature type="chain" id="PRO_5040313974" evidence="6">
    <location>
        <begin position="18"/>
        <end position="1070"/>
    </location>
</feature>
<evidence type="ECO:0000259" key="7">
    <source>
        <dbReference type="PROSITE" id="PS51469"/>
    </source>
</evidence>
<keyword evidence="3" id="KW-1133">Transmembrane helix</keyword>
<evidence type="ECO:0000313" key="9">
    <source>
        <dbReference type="Proteomes" id="UP000807306"/>
    </source>
</evidence>
<gene>
    <name evidence="8" type="ORF">CPB83DRAFT_821554</name>
</gene>
<dbReference type="PROSITE" id="PS51469">
    <property type="entry name" value="SUN"/>
    <property type="match status" value="1"/>
</dbReference>
<dbReference type="AlphaFoldDB" id="A0A9P6JJM0"/>
<evidence type="ECO:0000256" key="2">
    <source>
        <dbReference type="ARBA" id="ARBA00022692"/>
    </source>
</evidence>
<evidence type="ECO:0000256" key="3">
    <source>
        <dbReference type="ARBA" id="ARBA00022989"/>
    </source>
</evidence>
<feature type="region of interest" description="Disordered" evidence="5">
    <location>
        <begin position="1050"/>
        <end position="1070"/>
    </location>
</feature>
<feature type="region of interest" description="Disordered" evidence="5">
    <location>
        <begin position="384"/>
        <end position="463"/>
    </location>
</feature>
<feature type="compositionally biased region" description="Polar residues" evidence="5">
    <location>
        <begin position="403"/>
        <end position="419"/>
    </location>
</feature>
<evidence type="ECO:0000256" key="4">
    <source>
        <dbReference type="ARBA" id="ARBA00023136"/>
    </source>
</evidence>
<dbReference type="EMBL" id="MU157918">
    <property type="protein sequence ID" value="KAF9523411.1"/>
    <property type="molecule type" value="Genomic_DNA"/>
</dbReference>
<keyword evidence="2" id="KW-0812">Transmembrane</keyword>
<feature type="domain" description="SUN" evidence="7">
    <location>
        <begin position="95"/>
        <end position="284"/>
    </location>
</feature>
<protein>
    <submittedName>
        <fullName evidence="8">UNC-like C-terminal-domain-containing protein</fullName>
    </submittedName>
</protein>
<dbReference type="GO" id="GO:0016020">
    <property type="term" value="C:membrane"/>
    <property type="evidence" value="ECO:0007669"/>
    <property type="project" value="InterPro"/>
</dbReference>
<accession>A0A9P6JJM0</accession>
<dbReference type="Pfam" id="PF07738">
    <property type="entry name" value="Sad1_UNC"/>
    <property type="match status" value="1"/>
</dbReference>
<comment type="caution">
    <text evidence="8">The sequence shown here is derived from an EMBL/GenBank/DDBJ whole genome shotgun (WGS) entry which is preliminary data.</text>
</comment>
<dbReference type="OrthoDB" id="266334at2759"/>
<dbReference type="InterPro" id="IPR045120">
    <property type="entry name" value="Suco/Slp1-like"/>
</dbReference>
<feature type="compositionally biased region" description="Low complexity" evidence="5">
    <location>
        <begin position="789"/>
        <end position="800"/>
    </location>
</feature>
<dbReference type="Proteomes" id="UP000807306">
    <property type="component" value="Unassembled WGS sequence"/>
</dbReference>
<evidence type="ECO:0000313" key="8">
    <source>
        <dbReference type="EMBL" id="KAF9523411.1"/>
    </source>
</evidence>
<feature type="region of interest" description="Disordered" evidence="5">
    <location>
        <begin position="757"/>
        <end position="802"/>
    </location>
</feature>
<dbReference type="GO" id="GO:0034975">
    <property type="term" value="P:protein folding in endoplasmic reticulum"/>
    <property type="evidence" value="ECO:0007669"/>
    <property type="project" value="TreeGrafter"/>
</dbReference>
<feature type="compositionally biased region" description="Polar residues" evidence="5">
    <location>
        <begin position="86"/>
        <end position="106"/>
    </location>
</feature>
<keyword evidence="9" id="KW-1185">Reference proteome</keyword>
<feature type="region of interest" description="Disordered" evidence="5">
    <location>
        <begin position="337"/>
        <end position="370"/>
    </location>
</feature>
<dbReference type="GO" id="GO:0012505">
    <property type="term" value="C:endomembrane system"/>
    <property type="evidence" value="ECO:0007669"/>
    <property type="project" value="UniProtKB-SubCell"/>
</dbReference>
<organism evidence="8 9">
    <name type="scientific">Crepidotus variabilis</name>
    <dbReference type="NCBI Taxonomy" id="179855"/>
    <lineage>
        <taxon>Eukaryota</taxon>
        <taxon>Fungi</taxon>
        <taxon>Dikarya</taxon>
        <taxon>Basidiomycota</taxon>
        <taxon>Agaricomycotina</taxon>
        <taxon>Agaricomycetes</taxon>
        <taxon>Agaricomycetidae</taxon>
        <taxon>Agaricales</taxon>
        <taxon>Agaricineae</taxon>
        <taxon>Crepidotaceae</taxon>
        <taxon>Crepidotus</taxon>
    </lineage>
</organism>
<feature type="compositionally biased region" description="Low complexity" evidence="5">
    <location>
        <begin position="384"/>
        <end position="395"/>
    </location>
</feature>
<evidence type="ECO:0000256" key="1">
    <source>
        <dbReference type="ARBA" id="ARBA00004308"/>
    </source>
</evidence>
<dbReference type="PANTHER" id="PTHR12953">
    <property type="entry name" value="MEMBRANE PROTEIN CH1 RELATED"/>
    <property type="match status" value="1"/>
</dbReference>
<name>A0A9P6JJM0_9AGAR</name>
<dbReference type="PANTHER" id="PTHR12953:SF0">
    <property type="entry name" value="SUN DOMAIN-CONTAINING OSSIFICATION FACTOR"/>
    <property type="match status" value="1"/>
</dbReference>
<keyword evidence="4" id="KW-0472">Membrane</keyword>
<evidence type="ECO:0000256" key="6">
    <source>
        <dbReference type="SAM" id="SignalP"/>
    </source>
</evidence>
<keyword evidence="6" id="KW-0732">Signal</keyword>
<feature type="compositionally biased region" description="Polar residues" evidence="5">
    <location>
        <begin position="757"/>
        <end position="783"/>
    </location>
</feature>
<sequence>MLTFILIVLCLTLSVFSESTTSNNPFRAIALKVPKKDPEICCLKPSTALERVDDEILLSFEEWKQKQLAGSDQRDPSEQEGAVHYSSGSHGQDANPNPSLSRSGQSIRPPDASMPSGYSTLASVEDQEIAPHFRIPITDRFNYAGLDCSARVHDSHRSAKSASSILSSKKDRYMLGPCNTPKERQFVVVELCDDIRIDTVQMANYEFFSGVFKDFTVSVSKTSTIDDWTFAGTYRAKNVRGVQSFYLPTSIRDFYRFIRIDFRSHYGNEYYCPVSLLRVYGLTHLEEWKWDMWQAETHERSERSHQTLPASVEVISSPSGVISRTSHLSQHSSAISSLHDVSSPLPSTPSLSSPISTPPTTHSQPITKLPGDFHTHLVISSISHTSSISTATSTSGEVPSSAEKLSNTNLAQPTSSSRSNEVDPTAFPSLPSPTSESRPPSDSIASQSQPTIHANSNPFPSVLASVDEPTVNVIPVSQPPTVPATSHIHAPAHPQPHGESIYRTIMNRLTAVENNQTLYMKYVEQQHAVLRDVIKRLGEDLGRLEGITRAQGVTIQRTFDDWDKQRYQLQMESRDILQRIESLSEEIILEKRLGVAQLCLLLAVLIFLGLTRGSRAPNSSAMSTHQQLLAGKHIRRTNNGSGGLREWGRRHLSLSFSGDSAKASKSEAIVLPDPTRDLPASRSDRALERRRLSNRLLLKPLDVRPLGVSDSSDENTGQVAFPTIPPSTLKLSNADLREHSRPLSPIHLNRPENQITQRVRKLSNSSTHRQRTRTISNSHSANSDAFERPLSGTTTPTSLLFNPNSHPATSTALRTAPLPGHHVIPAYPRRATHHVRPITPTKGHSVFSAINGQFRPGNGLQRSHSHGGVRAEIPISATGAPSGMLNLPQSASWGIVPKSAKRWARSAHLHEVKNLKNFAADVPKQGILQTGISPGNETKESGHMDDEDVFSASFSSLEHSPFGAEVDTEVIRRDSSFSPSTGAASLSALRLVGQSTSPTVNIANRNLDTATLSIHLLEDSRSTLSAEDTDLWTDTDTASNFDEDGIDHLAETLDTPPNPKTTPSVVDVGT</sequence>
<reference evidence="8" key="1">
    <citation type="submission" date="2020-11" db="EMBL/GenBank/DDBJ databases">
        <authorList>
            <consortium name="DOE Joint Genome Institute"/>
            <person name="Ahrendt S."/>
            <person name="Riley R."/>
            <person name="Andreopoulos W."/>
            <person name="Labutti K."/>
            <person name="Pangilinan J."/>
            <person name="Ruiz-Duenas F.J."/>
            <person name="Barrasa J.M."/>
            <person name="Sanchez-Garcia M."/>
            <person name="Camarero S."/>
            <person name="Miyauchi S."/>
            <person name="Serrano A."/>
            <person name="Linde D."/>
            <person name="Babiker R."/>
            <person name="Drula E."/>
            <person name="Ayuso-Fernandez I."/>
            <person name="Pacheco R."/>
            <person name="Padilla G."/>
            <person name="Ferreira P."/>
            <person name="Barriuso J."/>
            <person name="Kellner H."/>
            <person name="Castanera R."/>
            <person name="Alfaro M."/>
            <person name="Ramirez L."/>
            <person name="Pisabarro A.G."/>
            <person name="Kuo A."/>
            <person name="Tritt A."/>
            <person name="Lipzen A."/>
            <person name="He G."/>
            <person name="Yan M."/>
            <person name="Ng V."/>
            <person name="Cullen D."/>
            <person name="Martin F."/>
            <person name="Rosso M.-N."/>
            <person name="Henrissat B."/>
            <person name="Hibbett D."/>
            <person name="Martinez A.T."/>
            <person name="Grigoriev I.V."/>
        </authorList>
    </citation>
    <scope>NUCLEOTIDE SEQUENCE</scope>
    <source>
        <strain evidence="8">CBS 506.95</strain>
    </source>
</reference>
<feature type="compositionally biased region" description="Polar residues" evidence="5">
    <location>
        <begin position="432"/>
        <end position="459"/>
    </location>
</feature>
<comment type="subcellular location">
    <subcellularLocation>
        <location evidence="1">Endomembrane system</location>
    </subcellularLocation>
</comment>
<proteinExistence type="predicted"/>